<evidence type="ECO:0000256" key="6">
    <source>
        <dbReference type="HAMAP-Rule" id="MF_00051"/>
    </source>
</evidence>
<evidence type="ECO:0000313" key="8">
    <source>
        <dbReference type="EMBL" id="WEL19186.1"/>
    </source>
</evidence>
<dbReference type="NCBIfam" id="NF000586">
    <property type="entry name" value="PRK00011.1"/>
    <property type="match status" value="1"/>
</dbReference>
<dbReference type="InterPro" id="IPR015422">
    <property type="entry name" value="PyrdxlP-dep_Trfase_small"/>
</dbReference>
<dbReference type="EMBL" id="CP104395">
    <property type="protein sequence ID" value="WEL19186.1"/>
    <property type="molecule type" value="Genomic_DNA"/>
</dbReference>
<keyword evidence="5 6" id="KW-0663">Pyridoxal phosphate</keyword>
<accession>A0ABY8CD91</accession>
<keyword evidence="9" id="KW-1185">Reference proteome</keyword>
<dbReference type="PROSITE" id="PS00096">
    <property type="entry name" value="SHMT"/>
    <property type="match status" value="1"/>
</dbReference>
<dbReference type="PANTHER" id="PTHR11680">
    <property type="entry name" value="SERINE HYDROXYMETHYLTRANSFERASE"/>
    <property type="match status" value="1"/>
</dbReference>
<comment type="subunit">
    <text evidence="6">Homodimer.</text>
</comment>
<dbReference type="Proteomes" id="UP001218034">
    <property type="component" value="Chromosome"/>
</dbReference>
<feature type="binding site" evidence="6">
    <location>
        <begin position="352"/>
        <end position="354"/>
    </location>
    <ligand>
        <name>(6S)-5,6,7,8-tetrahydrofolate</name>
        <dbReference type="ChEBI" id="CHEBI:57453"/>
    </ligand>
</feature>
<dbReference type="CDD" id="cd00378">
    <property type="entry name" value="SHMT"/>
    <property type="match status" value="1"/>
</dbReference>
<feature type="binding site" evidence="6">
    <location>
        <position position="243"/>
    </location>
    <ligand>
        <name>(6S)-5,6,7,8-tetrahydrofolate</name>
        <dbReference type="ChEBI" id="CHEBI:57453"/>
    </ligand>
</feature>
<evidence type="ECO:0000313" key="9">
    <source>
        <dbReference type="Proteomes" id="UP001218034"/>
    </source>
</evidence>
<keyword evidence="3 6" id="KW-0554">One-carbon metabolism</keyword>
<feature type="modified residue" description="N6-(pyridoxal phosphate)lysine" evidence="6">
    <location>
        <position position="229"/>
    </location>
</feature>
<feature type="binding site" evidence="6">
    <location>
        <position position="120"/>
    </location>
    <ligand>
        <name>(6S)-5,6,7,8-tetrahydrofolate</name>
        <dbReference type="ChEBI" id="CHEBI:57453"/>
    </ligand>
</feature>
<evidence type="ECO:0000256" key="2">
    <source>
        <dbReference type="ARBA" id="ARBA00006376"/>
    </source>
</evidence>
<dbReference type="PANTHER" id="PTHR11680:SF35">
    <property type="entry name" value="SERINE HYDROXYMETHYLTRANSFERASE 1"/>
    <property type="match status" value="1"/>
</dbReference>
<protein>
    <recommendedName>
        <fullName evidence="6">Serine hydroxymethyltransferase</fullName>
        <shortName evidence="6">SHMT</shortName>
        <shortName evidence="6">Serine methylase</shortName>
        <ecNumber evidence="6">2.1.2.-</ecNumber>
    </recommendedName>
</protein>
<dbReference type="Gene3D" id="3.90.1150.10">
    <property type="entry name" value="Aspartate Aminotransferase, domain 1"/>
    <property type="match status" value="1"/>
</dbReference>
<keyword evidence="6" id="KW-0028">Amino-acid biosynthesis</keyword>
<proteinExistence type="inferred from homology"/>
<sequence length="420" mass="46820">MEHRDLEDADPEVYQALNDEIERQESESLEMIASENFVPRQVLQAQGSVMTNKYAEGYPGNRYYAGCKHHDKVENLAKERALDLFGGDHANVQPHSGSQANFAAYAAVLDPGDKILGPVLAHGGHLTHGHGVNFSGELYDFGTYAINKETERFEKEDILEAAREHDPDLIVMGYSAYPREFEFEMFREVADEVDALLMADIAHISGLVAGGKHPEPFPHCDIVTTTTHKSIRGARGGMILCKEKYAEDVDKAVFPYTQGGPLMHQIAAKAVSFKEAQRDSFEEYAEQIIKNTEALAEGLRNEGLKLVSGGTDNHLVLVDLRNEEVTGKQAESLLEEIGVVCNKNMVPYDPESPFVTSGIRLGTPALTTRGMKEKELEQIGEMIARRVKNPEDGKMEEKMKEKVSEILEEFPLYENSKVKY</sequence>
<evidence type="ECO:0000256" key="3">
    <source>
        <dbReference type="ARBA" id="ARBA00022563"/>
    </source>
</evidence>
<organism evidence="8 9">
    <name type="scientific">Candidatus Nanohalococcus occultus</name>
    <dbReference type="NCBI Taxonomy" id="2978047"/>
    <lineage>
        <taxon>Archaea</taxon>
        <taxon>Candidatus Nanohalarchaeota</taxon>
        <taxon>Candidatus Nanohalarchaeota incertae sedis</taxon>
        <taxon>Candidatus Nanohalococcus</taxon>
    </lineage>
</organism>
<dbReference type="RefSeq" id="WP_347722058.1">
    <property type="nucleotide sequence ID" value="NZ_CP104395.1"/>
</dbReference>
<gene>
    <name evidence="6 8" type="primary">glyA</name>
    <name evidence="8" type="ORF">SVXNc_0154</name>
</gene>
<keyword evidence="4 6" id="KW-0808">Transferase</keyword>
<dbReference type="InterPro" id="IPR049943">
    <property type="entry name" value="Ser_HO-MeTrfase-like"/>
</dbReference>
<comment type="subcellular location">
    <subcellularLocation>
        <location evidence="6">Cytoplasm</location>
    </subcellularLocation>
</comment>
<evidence type="ECO:0000256" key="1">
    <source>
        <dbReference type="ARBA" id="ARBA00001933"/>
    </source>
</evidence>
<dbReference type="GeneID" id="98290195"/>
<dbReference type="SUPFAM" id="SSF53383">
    <property type="entry name" value="PLP-dependent transferases"/>
    <property type="match status" value="1"/>
</dbReference>
<feature type="site" description="Plays an important role in substrate specificity" evidence="6">
    <location>
        <position position="228"/>
    </location>
</feature>
<dbReference type="InterPro" id="IPR015424">
    <property type="entry name" value="PyrdxlP-dep_Trfase"/>
</dbReference>
<keyword evidence="6" id="KW-0963">Cytoplasm</keyword>
<comment type="function">
    <text evidence="6">Catalyzes the reversible interconversion of serine and glycine with a modified folate serving as the one-carbon carrier. Also exhibits a pteridine-independent aldolase activity toward beta-hydroxyamino acids, producing glycine and aldehydes, via a retro-aldol mechanism.</text>
</comment>
<comment type="cofactor">
    <cofactor evidence="1 6">
        <name>pyridoxal 5'-phosphate</name>
        <dbReference type="ChEBI" id="CHEBI:597326"/>
    </cofactor>
</comment>
<dbReference type="InterPro" id="IPR019798">
    <property type="entry name" value="Ser_HO-MeTrfase_PLP_BS"/>
</dbReference>
<dbReference type="HAMAP" id="MF_00051">
    <property type="entry name" value="SHMT"/>
    <property type="match status" value="1"/>
</dbReference>
<feature type="domain" description="Serine hydroxymethyltransferase-like" evidence="7">
    <location>
        <begin position="6"/>
        <end position="383"/>
    </location>
</feature>
<dbReference type="Gene3D" id="3.40.640.10">
    <property type="entry name" value="Type I PLP-dependent aspartate aminotransferase-like (Major domain)"/>
    <property type="match status" value="1"/>
</dbReference>
<dbReference type="InterPro" id="IPR039429">
    <property type="entry name" value="SHMT-like_dom"/>
</dbReference>
<reference evidence="8 9" key="1">
    <citation type="submission" date="2022-09" db="EMBL/GenBank/DDBJ databases">
        <title>Xylan utilization by haloarchaea-nanohaloarchaea associations.</title>
        <authorList>
            <person name="Yakimov M."/>
        </authorList>
    </citation>
    <scope>NUCLEOTIDE SEQUENCE [LARGE SCALE GENOMIC DNA]</scope>
    <source>
        <strain evidence="8 9">SVXNc</strain>
    </source>
</reference>
<name>A0ABY8CD91_9ARCH</name>
<dbReference type="Pfam" id="PF00464">
    <property type="entry name" value="SHMT"/>
    <property type="match status" value="1"/>
</dbReference>
<dbReference type="GO" id="GO:0004372">
    <property type="term" value="F:glycine hydroxymethyltransferase activity"/>
    <property type="evidence" value="ECO:0007669"/>
    <property type="project" value="UniProtKB-EC"/>
</dbReference>
<dbReference type="InterPro" id="IPR015421">
    <property type="entry name" value="PyrdxlP-dep_Trfase_major"/>
</dbReference>
<dbReference type="PIRSF" id="PIRSF000412">
    <property type="entry name" value="SHMT"/>
    <property type="match status" value="1"/>
</dbReference>
<feature type="binding site" evidence="6">
    <location>
        <begin position="124"/>
        <end position="126"/>
    </location>
    <ligand>
        <name>(6S)-5,6,7,8-tetrahydrofolate</name>
        <dbReference type="ChEBI" id="CHEBI:57453"/>
    </ligand>
</feature>
<evidence type="ECO:0000256" key="4">
    <source>
        <dbReference type="ARBA" id="ARBA00022679"/>
    </source>
</evidence>
<evidence type="ECO:0000256" key="5">
    <source>
        <dbReference type="ARBA" id="ARBA00022898"/>
    </source>
</evidence>
<dbReference type="InterPro" id="IPR001085">
    <property type="entry name" value="Ser_HO-MeTrfase"/>
</dbReference>
<evidence type="ECO:0000259" key="7">
    <source>
        <dbReference type="Pfam" id="PF00464"/>
    </source>
</evidence>
<dbReference type="EC" id="2.1.2.-" evidence="6"/>
<comment type="similarity">
    <text evidence="2 6">Belongs to the SHMT family.</text>
</comment>
<comment type="pathway">
    <text evidence="6">Amino-acid biosynthesis; glycine biosynthesis; glycine from L-serine: step 1/1.</text>
</comment>